<dbReference type="EMBL" id="JACHJH010000002">
    <property type="protein sequence ID" value="MBB4892908.1"/>
    <property type="molecule type" value="Genomic_DNA"/>
</dbReference>
<gene>
    <name evidence="3" type="ORF">FHS39_001919</name>
</gene>
<evidence type="ECO:0000256" key="2">
    <source>
        <dbReference type="SAM" id="Phobius"/>
    </source>
</evidence>
<dbReference type="Proteomes" id="UP000556084">
    <property type="component" value="Unassembled WGS sequence"/>
</dbReference>
<keyword evidence="2" id="KW-0472">Membrane</keyword>
<feature type="compositionally biased region" description="Low complexity" evidence="1">
    <location>
        <begin position="99"/>
        <end position="133"/>
    </location>
</feature>
<dbReference type="AlphaFoldDB" id="A0A7W7PKZ0"/>
<keyword evidence="2" id="KW-1133">Transmembrane helix</keyword>
<evidence type="ECO:0000256" key="1">
    <source>
        <dbReference type="SAM" id="MobiDB-lite"/>
    </source>
</evidence>
<feature type="compositionally biased region" description="Gly residues" evidence="1">
    <location>
        <begin position="14"/>
        <end position="23"/>
    </location>
</feature>
<reference evidence="3 4" key="1">
    <citation type="submission" date="2020-08" db="EMBL/GenBank/DDBJ databases">
        <title>Genomic Encyclopedia of Type Strains, Phase III (KMG-III): the genomes of soil and plant-associated and newly described type strains.</title>
        <authorList>
            <person name="Whitman W."/>
        </authorList>
    </citation>
    <scope>NUCLEOTIDE SEQUENCE [LARGE SCALE GENOMIC DNA]</scope>
    <source>
        <strain evidence="3 4">CECT 3266</strain>
    </source>
</reference>
<evidence type="ECO:0000313" key="4">
    <source>
        <dbReference type="Proteomes" id="UP000556084"/>
    </source>
</evidence>
<evidence type="ECO:0008006" key="5">
    <source>
        <dbReference type="Google" id="ProtNLM"/>
    </source>
</evidence>
<keyword evidence="2" id="KW-0812">Transmembrane</keyword>
<dbReference type="RefSeq" id="WP_184348323.1">
    <property type="nucleotide sequence ID" value="NZ_JACHJH010000002.1"/>
</dbReference>
<name>A0A7W7PKZ0_9ACTN</name>
<feature type="region of interest" description="Disordered" evidence="1">
    <location>
        <begin position="91"/>
        <end position="136"/>
    </location>
</feature>
<evidence type="ECO:0000313" key="3">
    <source>
        <dbReference type="EMBL" id="MBB4892908.1"/>
    </source>
</evidence>
<keyword evidence="4" id="KW-1185">Reference proteome</keyword>
<feature type="compositionally biased region" description="Pro residues" evidence="1">
    <location>
        <begin position="1"/>
        <end position="13"/>
    </location>
</feature>
<proteinExistence type="predicted"/>
<accession>A0A7W7PKZ0</accession>
<feature type="compositionally biased region" description="Low complexity" evidence="1">
    <location>
        <begin position="24"/>
        <end position="55"/>
    </location>
</feature>
<organism evidence="3 4">
    <name type="scientific">Streptomyces olivoverticillatus</name>
    <dbReference type="NCBI Taxonomy" id="66427"/>
    <lineage>
        <taxon>Bacteria</taxon>
        <taxon>Bacillati</taxon>
        <taxon>Actinomycetota</taxon>
        <taxon>Actinomycetes</taxon>
        <taxon>Kitasatosporales</taxon>
        <taxon>Streptomycetaceae</taxon>
        <taxon>Streptomyces</taxon>
    </lineage>
</organism>
<protein>
    <recommendedName>
        <fullName evidence="5">Septum formation-related domain-containing protein</fullName>
    </recommendedName>
</protein>
<feature type="transmembrane region" description="Helical" evidence="2">
    <location>
        <begin position="70"/>
        <end position="91"/>
    </location>
</feature>
<comment type="caution">
    <text evidence="3">The sequence shown here is derived from an EMBL/GenBank/DDBJ whole genome shotgun (WGS) entry which is preliminary data.</text>
</comment>
<feature type="region of interest" description="Disordered" evidence="1">
    <location>
        <begin position="1"/>
        <end position="68"/>
    </location>
</feature>
<sequence length="259" mass="26434">MSSPPPQQPPQPPGQGGGFGPPQGFGQPQGPYGQQPGYGQQQPYGAPGPYGYGQPPMGPPQPPRTSGAKVAGIVVASVLVAGVAVGGLVLATKDGGGSKKAAGPSASPSVPSSSSSSSSSQSPSLPSGSPTGPMFDSPAQVPYVVLKPGTCFDHPKLDPSVKKVEKRSCDERHDGEVITNETLSGTYTDSTDLAEKVKGMCEADVTKRLQGIADGHQYYYYAIFPTLDAYKQLGQSEVTCSVSRSAGPGGEKMTAPLPS</sequence>